<organism evidence="2 3">
    <name type="scientific">Actinokineospora guangxiensis</name>
    <dbReference type="NCBI Taxonomy" id="1490288"/>
    <lineage>
        <taxon>Bacteria</taxon>
        <taxon>Bacillati</taxon>
        <taxon>Actinomycetota</taxon>
        <taxon>Actinomycetes</taxon>
        <taxon>Pseudonocardiales</taxon>
        <taxon>Pseudonocardiaceae</taxon>
        <taxon>Actinokineospora</taxon>
    </lineage>
</organism>
<sequence>MYVDNAAGAGWHVEPEQMTEFIAALEEVSRDLDELKANVAALSANGAQAMLGTSPVGIEMAEKFADRLVGEYGLRGQLDAAVLRMEEFLDSARKTLQGYQVSDETGAQSLRYT</sequence>
<evidence type="ECO:0008006" key="4">
    <source>
        <dbReference type="Google" id="ProtNLM"/>
    </source>
</evidence>
<comment type="caution">
    <text evidence="2">The sequence shown here is derived from an EMBL/GenBank/DDBJ whole genome shotgun (WGS) entry which is preliminary data.</text>
</comment>
<evidence type="ECO:0000256" key="1">
    <source>
        <dbReference type="SAM" id="Coils"/>
    </source>
</evidence>
<feature type="coiled-coil region" evidence="1">
    <location>
        <begin position="18"/>
        <end position="45"/>
    </location>
</feature>
<evidence type="ECO:0000313" key="3">
    <source>
        <dbReference type="Proteomes" id="UP001596157"/>
    </source>
</evidence>
<accession>A0ABW0EKQ0</accession>
<protein>
    <recommendedName>
        <fullName evidence="4">PE family protein</fullName>
    </recommendedName>
</protein>
<evidence type="ECO:0000313" key="2">
    <source>
        <dbReference type="EMBL" id="MFC5287321.1"/>
    </source>
</evidence>
<proteinExistence type="predicted"/>
<keyword evidence="3" id="KW-1185">Reference proteome</keyword>
<name>A0ABW0EKQ0_9PSEU</name>
<keyword evidence="1" id="KW-0175">Coiled coil</keyword>
<gene>
    <name evidence="2" type="ORF">ACFPM7_09690</name>
</gene>
<reference evidence="3" key="1">
    <citation type="journal article" date="2019" name="Int. J. Syst. Evol. Microbiol.">
        <title>The Global Catalogue of Microorganisms (GCM) 10K type strain sequencing project: providing services to taxonomists for standard genome sequencing and annotation.</title>
        <authorList>
            <consortium name="The Broad Institute Genomics Platform"/>
            <consortium name="The Broad Institute Genome Sequencing Center for Infectious Disease"/>
            <person name="Wu L."/>
            <person name="Ma J."/>
        </authorList>
    </citation>
    <scope>NUCLEOTIDE SEQUENCE [LARGE SCALE GENOMIC DNA]</scope>
    <source>
        <strain evidence="3">CCUG 59778</strain>
    </source>
</reference>
<dbReference type="EMBL" id="JBHSKF010000003">
    <property type="protein sequence ID" value="MFC5287321.1"/>
    <property type="molecule type" value="Genomic_DNA"/>
</dbReference>
<dbReference type="RefSeq" id="WP_378246121.1">
    <property type="nucleotide sequence ID" value="NZ_JBHSKF010000003.1"/>
</dbReference>
<dbReference type="Proteomes" id="UP001596157">
    <property type="component" value="Unassembled WGS sequence"/>
</dbReference>